<evidence type="ECO:0000256" key="8">
    <source>
        <dbReference type="ARBA" id="ARBA00022840"/>
    </source>
</evidence>
<sequence length="204" mass="23614">MSSSQLTGVFGGSFDPPHLGHLGIAESFWKNFPNAEELVIIPNYSSPWKLGKKASPEDVLSLVRAQFSHLAKTRIWEWELQQEKSNYTEETLAELLQEKPNSKLALLIGEDNYSGFHKWRNWEKILDQISLLLVFRRFSVSIPPNQELKEFHDKILFLDNPIVEAASVELRSHLNESIHKKEKPDVLSQEVWDLILEKECYITE</sequence>
<dbReference type="Pfam" id="PF01467">
    <property type="entry name" value="CTP_transf_like"/>
    <property type="match status" value="1"/>
</dbReference>
<keyword evidence="7 11" id="KW-0547">Nucleotide-binding</keyword>
<dbReference type="InterPro" id="IPR014729">
    <property type="entry name" value="Rossmann-like_a/b/a_fold"/>
</dbReference>
<feature type="domain" description="Cytidyltransferase-like" evidence="12">
    <location>
        <begin position="9"/>
        <end position="137"/>
    </location>
</feature>
<evidence type="ECO:0000256" key="4">
    <source>
        <dbReference type="ARBA" id="ARBA00022642"/>
    </source>
</evidence>
<comment type="catalytic activity">
    <reaction evidence="10 11">
        <text>nicotinate beta-D-ribonucleotide + ATP + H(+) = deamido-NAD(+) + diphosphate</text>
        <dbReference type="Rhea" id="RHEA:22860"/>
        <dbReference type="ChEBI" id="CHEBI:15378"/>
        <dbReference type="ChEBI" id="CHEBI:30616"/>
        <dbReference type="ChEBI" id="CHEBI:33019"/>
        <dbReference type="ChEBI" id="CHEBI:57502"/>
        <dbReference type="ChEBI" id="CHEBI:58437"/>
        <dbReference type="EC" id="2.7.7.18"/>
    </reaction>
</comment>
<keyword evidence="9 11" id="KW-0520">NAD</keyword>
<evidence type="ECO:0000256" key="1">
    <source>
        <dbReference type="ARBA" id="ARBA00002324"/>
    </source>
</evidence>
<dbReference type="AlphaFoldDB" id="A0A4R9G2V2"/>
<evidence type="ECO:0000256" key="3">
    <source>
        <dbReference type="ARBA" id="ARBA00009014"/>
    </source>
</evidence>
<keyword evidence="4 11" id="KW-0662">Pyridine nucleotide biosynthesis</keyword>
<dbReference type="SUPFAM" id="SSF52374">
    <property type="entry name" value="Nucleotidylyl transferase"/>
    <property type="match status" value="1"/>
</dbReference>
<dbReference type="UniPathway" id="UPA00253">
    <property type="reaction ID" value="UER00332"/>
</dbReference>
<keyword evidence="14" id="KW-1185">Reference proteome</keyword>
<organism evidence="13 14">
    <name type="scientific">Leptospira semungkisensis</name>
    <dbReference type="NCBI Taxonomy" id="2484985"/>
    <lineage>
        <taxon>Bacteria</taxon>
        <taxon>Pseudomonadati</taxon>
        <taxon>Spirochaetota</taxon>
        <taxon>Spirochaetia</taxon>
        <taxon>Leptospirales</taxon>
        <taxon>Leptospiraceae</taxon>
        <taxon>Leptospira</taxon>
    </lineage>
</organism>
<dbReference type="InterPro" id="IPR005248">
    <property type="entry name" value="NadD/NMNAT"/>
</dbReference>
<dbReference type="OrthoDB" id="5295945at2"/>
<dbReference type="GO" id="GO:0009435">
    <property type="term" value="P:NAD+ biosynthetic process"/>
    <property type="evidence" value="ECO:0007669"/>
    <property type="project" value="UniProtKB-UniRule"/>
</dbReference>
<dbReference type="HAMAP" id="MF_00244">
    <property type="entry name" value="NaMN_adenylyltr"/>
    <property type="match status" value="1"/>
</dbReference>
<evidence type="ECO:0000256" key="10">
    <source>
        <dbReference type="ARBA" id="ARBA00048721"/>
    </source>
</evidence>
<dbReference type="EMBL" id="RQEP01000010">
    <property type="protein sequence ID" value="TGK04947.1"/>
    <property type="molecule type" value="Genomic_DNA"/>
</dbReference>
<evidence type="ECO:0000256" key="2">
    <source>
        <dbReference type="ARBA" id="ARBA00005019"/>
    </source>
</evidence>
<protein>
    <recommendedName>
        <fullName evidence="11">Probable nicotinate-nucleotide adenylyltransferase</fullName>
        <ecNumber evidence="11">2.7.7.18</ecNumber>
    </recommendedName>
    <alternativeName>
        <fullName evidence="11">Deamido-NAD(+) diphosphorylase</fullName>
    </alternativeName>
    <alternativeName>
        <fullName evidence="11">Deamido-NAD(+) pyrophosphorylase</fullName>
    </alternativeName>
    <alternativeName>
        <fullName evidence="11">Nicotinate mononucleotide adenylyltransferase</fullName>
        <shortName evidence="11">NaMN adenylyltransferase</shortName>
    </alternativeName>
</protein>
<evidence type="ECO:0000256" key="6">
    <source>
        <dbReference type="ARBA" id="ARBA00022695"/>
    </source>
</evidence>
<dbReference type="Gene3D" id="3.40.50.620">
    <property type="entry name" value="HUPs"/>
    <property type="match status" value="1"/>
</dbReference>
<keyword evidence="8 11" id="KW-0067">ATP-binding</keyword>
<evidence type="ECO:0000313" key="13">
    <source>
        <dbReference type="EMBL" id="TGK04947.1"/>
    </source>
</evidence>
<proteinExistence type="inferred from homology"/>
<reference evidence="13" key="1">
    <citation type="journal article" date="2019" name="PLoS Negl. Trop. Dis.">
        <title>Revisiting the worldwide diversity of Leptospira species in the environment.</title>
        <authorList>
            <person name="Vincent A.T."/>
            <person name="Schiettekatte O."/>
            <person name="Bourhy P."/>
            <person name="Veyrier F.J."/>
            <person name="Picardeau M."/>
        </authorList>
    </citation>
    <scope>NUCLEOTIDE SEQUENCE [LARGE SCALE GENOMIC DNA]</scope>
    <source>
        <strain evidence="13">SSS9</strain>
    </source>
</reference>
<evidence type="ECO:0000256" key="5">
    <source>
        <dbReference type="ARBA" id="ARBA00022679"/>
    </source>
</evidence>
<dbReference type="RefSeq" id="WP_135587031.1">
    <property type="nucleotide sequence ID" value="NZ_RQEP01000010.1"/>
</dbReference>
<comment type="similarity">
    <text evidence="3 11">Belongs to the NadD family.</text>
</comment>
<evidence type="ECO:0000259" key="12">
    <source>
        <dbReference type="Pfam" id="PF01467"/>
    </source>
</evidence>
<comment type="pathway">
    <text evidence="2 11">Cofactor biosynthesis; NAD(+) biosynthesis; deamido-NAD(+) from nicotinate D-ribonucleotide: step 1/1.</text>
</comment>
<dbReference type="InterPro" id="IPR004821">
    <property type="entry name" value="Cyt_trans-like"/>
</dbReference>
<dbReference type="NCBIfam" id="TIGR00125">
    <property type="entry name" value="cyt_tran_rel"/>
    <property type="match status" value="1"/>
</dbReference>
<dbReference type="EC" id="2.7.7.18" evidence="11"/>
<name>A0A4R9G2V2_9LEPT</name>
<keyword evidence="6 11" id="KW-0548">Nucleotidyltransferase</keyword>
<comment type="caution">
    <text evidence="13">The sequence shown here is derived from an EMBL/GenBank/DDBJ whole genome shotgun (WGS) entry which is preliminary data.</text>
</comment>
<dbReference type="PANTHER" id="PTHR39321:SF3">
    <property type="entry name" value="PHOSPHOPANTETHEINE ADENYLYLTRANSFERASE"/>
    <property type="match status" value="1"/>
</dbReference>
<dbReference type="GO" id="GO:0004515">
    <property type="term" value="F:nicotinate-nucleotide adenylyltransferase activity"/>
    <property type="evidence" value="ECO:0007669"/>
    <property type="project" value="UniProtKB-UniRule"/>
</dbReference>
<evidence type="ECO:0000313" key="14">
    <source>
        <dbReference type="Proteomes" id="UP000297453"/>
    </source>
</evidence>
<accession>A0A4R9G2V2</accession>
<dbReference type="CDD" id="cd02165">
    <property type="entry name" value="NMNAT"/>
    <property type="match status" value="1"/>
</dbReference>
<evidence type="ECO:0000256" key="11">
    <source>
        <dbReference type="HAMAP-Rule" id="MF_00244"/>
    </source>
</evidence>
<evidence type="ECO:0000256" key="7">
    <source>
        <dbReference type="ARBA" id="ARBA00022741"/>
    </source>
</evidence>
<evidence type="ECO:0000256" key="9">
    <source>
        <dbReference type="ARBA" id="ARBA00023027"/>
    </source>
</evidence>
<dbReference type="PANTHER" id="PTHR39321">
    <property type="entry name" value="NICOTINATE-NUCLEOTIDE ADENYLYLTRANSFERASE-RELATED"/>
    <property type="match status" value="1"/>
</dbReference>
<comment type="function">
    <text evidence="1 11">Catalyzes the reversible adenylation of nicotinate mononucleotide (NaMN) to nicotinic acid adenine dinucleotide (NaAD).</text>
</comment>
<keyword evidence="5 11" id="KW-0808">Transferase</keyword>
<dbReference type="Proteomes" id="UP000297453">
    <property type="component" value="Unassembled WGS sequence"/>
</dbReference>
<dbReference type="GO" id="GO:0005524">
    <property type="term" value="F:ATP binding"/>
    <property type="evidence" value="ECO:0007669"/>
    <property type="project" value="UniProtKB-KW"/>
</dbReference>
<gene>
    <name evidence="11" type="primary">nadD</name>
    <name evidence="13" type="ORF">EHO59_08855</name>
</gene>